<dbReference type="AlphaFoldDB" id="A0ABD1RLP7"/>
<evidence type="ECO:0000313" key="1">
    <source>
        <dbReference type="EMBL" id="KAL2489334.1"/>
    </source>
</evidence>
<proteinExistence type="predicted"/>
<keyword evidence="2" id="KW-1185">Reference proteome</keyword>
<reference evidence="2" key="1">
    <citation type="submission" date="2024-07" db="EMBL/GenBank/DDBJ databases">
        <title>Two chromosome-level genome assemblies of Korean endemic species Abeliophyllum distichum and Forsythia ovata (Oleaceae).</title>
        <authorList>
            <person name="Jang H."/>
        </authorList>
    </citation>
    <scope>NUCLEOTIDE SEQUENCE [LARGE SCALE GENOMIC DNA]</scope>
</reference>
<accession>A0ABD1RLP7</accession>
<dbReference type="EMBL" id="JBFOLJ010000012">
    <property type="protein sequence ID" value="KAL2489334.1"/>
    <property type="molecule type" value="Genomic_DNA"/>
</dbReference>
<name>A0ABD1RLP7_9LAMI</name>
<protein>
    <submittedName>
        <fullName evidence="1">Uncharacterized protein</fullName>
    </submittedName>
</protein>
<gene>
    <name evidence="1" type="ORF">Fot_42626</name>
</gene>
<evidence type="ECO:0000313" key="2">
    <source>
        <dbReference type="Proteomes" id="UP001604277"/>
    </source>
</evidence>
<sequence>MPGFYFSNVPKFKIRCSGVVDDIPSPLPAPVVAFVSGVAIQQAPEIMRTCVSVVKFWTTSKRKATTNSKNELFMPEKGIEDVGRFSKNLGDAVEILASEIEDYTLHDRGVSWTPIHHPTR</sequence>
<comment type="caution">
    <text evidence="1">The sequence shown here is derived from an EMBL/GenBank/DDBJ whole genome shotgun (WGS) entry which is preliminary data.</text>
</comment>
<organism evidence="1 2">
    <name type="scientific">Forsythia ovata</name>
    <dbReference type="NCBI Taxonomy" id="205694"/>
    <lineage>
        <taxon>Eukaryota</taxon>
        <taxon>Viridiplantae</taxon>
        <taxon>Streptophyta</taxon>
        <taxon>Embryophyta</taxon>
        <taxon>Tracheophyta</taxon>
        <taxon>Spermatophyta</taxon>
        <taxon>Magnoliopsida</taxon>
        <taxon>eudicotyledons</taxon>
        <taxon>Gunneridae</taxon>
        <taxon>Pentapetalae</taxon>
        <taxon>asterids</taxon>
        <taxon>lamiids</taxon>
        <taxon>Lamiales</taxon>
        <taxon>Oleaceae</taxon>
        <taxon>Forsythieae</taxon>
        <taxon>Forsythia</taxon>
    </lineage>
</organism>
<dbReference type="Proteomes" id="UP001604277">
    <property type="component" value="Unassembled WGS sequence"/>
</dbReference>